<evidence type="ECO:0000256" key="1">
    <source>
        <dbReference type="SAM" id="Phobius"/>
    </source>
</evidence>
<dbReference type="GO" id="GO:0140911">
    <property type="term" value="F:pore-forming activity"/>
    <property type="evidence" value="ECO:0007669"/>
    <property type="project" value="InterPro"/>
</dbReference>
<feature type="transmembrane region" description="Helical" evidence="1">
    <location>
        <begin position="7"/>
        <end position="25"/>
    </location>
</feature>
<evidence type="ECO:0000313" key="2">
    <source>
        <dbReference type="EMBL" id="OEH99095.1"/>
    </source>
</evidence>
<name>A0A3F3IH52_SALER</name>
<keyword evidence="1" id="KW-0812">Transmembrane</keyword>
<dbReference type="Pfam" id="PF04971">
    <property type="entry name" value="Phage_holin_2_1"/>
    <property type="match status" value="1"/>
</dbReference>
<keyword evidence="1" id="KW-1133">Transmembrane helix</keyword>
<protein>
    <recommendedName>
        <fullName evidence="3">Lysis protein</fullName>
    </recommendedName>
</protein>
<evidence type="ECO:0008006" key="3">
    <source>
        <dbReference type="Google" id="ProtNLM"/>
    </source>
</evidence>
<feature type="transmembrane region" description="Helical" evidence="1">
    <location>
        <begin position="31"/>
        <end position="53"/>
    </location>
</feature>
<dbReference type="GO" id="GO:0001907">
    <property type="term" value="P:symbiont-mediated killing of host cell"/>
    <property type="evidence" value="ECO:0007669"/>
    <property type="project" value="InterPro"/>
</dbReference>
<dbReference type="Proteomes" id="UP000852880">
    <property type="component" value="Unassembled WGS sequence"/>
</dbReference>
<keyword evidence="1" id="KW-0472">Membrane</keyword>
<gene>
    <name evidence="2" type="ORF">BH006_14050</name>
</gene>
<dbReference type="EMBL" id="MJEL01000004">
    <property type="protein sequence ID" value="OEH99095.1"/>
    <property type="molecule type" value="Genomic_DNA"/>
</dbReference>
<dbReference type="InterPro" id="IPR007054">
    <property type="entry name" value="Lysis_S"/>
</dbReference>
<sequence>MNPQHSTLSVYITSLATFLISLMPLEQWMVVGLVVGIAATVITCVTNVLFRVLSYRVQIRRWRHK</sequence>
<organism evidence="2">
    <name type="scientific">Salmonella enterica</name>
    <name type="common">Salmonella choleraesuis</name>
    <dbReference type="NCBI Taxonomy" id="28901"/>
    <lineage>
        <taxon>Bacteria</taxon>
        <taxon>Pseudomonadati</taxon>
        <taxon>Pseudomonadota</taxon>
        <taxon>Gammaproteobacteria</taxon>
        <taxon>Enterobacterales</taxon>
        <taxon>Enterobacteriaceae</taxon>
        <taxon>Salmonella</taxon>
    </lineage>
</organism>
<accession>A0A3F3IH52</accession>
<dbReference type="AlphaFoldDB" id="A0A3F3IH52"/>
<dbReference type="RefSeq" id="WP_020843502.1">
    <property type="nucleotide sequence ID" value="NZ_MJEL01000004.1"/>
</dbReference>
<comment type="caution">
    <text evidence="2">The sequence shown here is derived from an EMBL/GenBank/DDBJ whole genome shotgun (WGS) entry which is preliminary data.</text>
</comment>
<proteinExistence type="predicted"/>
<reference evidence="2" key="1">
    <citation type="submission" date="2016-09" db="EMBL/GenBank/DDBJ databases">
        <title>Whole Genome Sequencing of Salmonella enterica subsp. enterica serovar Nottingham.</title>
        <authorList>
            <person name="Zheng J."/>
            <person name="Wang H."/>
        </authorList>
    </citation>
    <scope>NUCLEOTIDE SEQUENCE [LARGE SCALE GENOMIC DNA]</scope>
    <source>
        <strain evidence="2">CFSAN055411</strain>
    </source>
</reference>